<organism evidence="1 2">
    <name type="scientific">Beauveria brongniartii RCEF 3172</name>
    <dbReference type="NCBI Taxonomy" id="1081107"/>
    <lineage>
        <taxon>Eukaryota</taxon>
        <taxon>Fungi</taxon>
        <taxon>Dikarya</taxon>
        <taxon>Ascomycota</taxon>
        <taxon>Pezizomycotina</taxon>
        <taxon>Sordariomycetes</taxon>
        <taxon>Hypocreomycetidae</taxon>
        <taxon>Hypocreales</taxon>
        <taxon>Cordycipitaceae</taxon>
        <taxon>Beauveria</taxon>
        <taxon>Beauveria brongniartii</taxon>
    </lineage>
</organism>
<dbReference type="AlphaFoldDB" id="A0A167GKC8"/>
<proteinExistence type="predicted"/>
<sequence length="208" mass="23463">MSKKTTVHVQERGEDLELLKQNNYNILVAKSVSAPGGSPRYNVVFKSASLAPNMAISWKSRYGLNWTTKIPNPGAAVQYGGKWHECNIGESYNLSNIGQWEKNNTNDANSNKDSLNVAKNNYDRGVHIIVGMYNEENDIWQAIFIASDQLFKNGSASFQPRDDIRVWFAEGMMAQTMIVAQSTSVQEHKMKENSDYYFRYLAHDGILG</sequence>
<gene>
    <name evidence="1" type="ORF">BBO_03300</name>
</gene>
<reference evidence="1 2" key="1">
    <citation type="journal article" date="2016" name="Genome Biol. Evol.">
        <title>Divergent and convergent evolution of fungal pathogenicity.</title>
        <authorList>
            <person name="Shang Y."/>
            <person name="Xiao G."/>
            <person name="Zheng P."/>
            <person name="Cen K."/>
            <person name="Zhan S."/>
            <person name="Wang C."/>
        </authorList>
    </citation>
    <scope>NUCLEOTIDE SEQUENCE [LARGE SCALE GENOMIC DNA]</scope>
    <source>
        <strain evidence="1 2">RCEF 3172</strain>
    </source>
</reference>
<dbReference type="OrthoDB" id="3343459at2759"/>
<accession>A0A167GKC8</accession>
<evidence type="ECO:0000313" key="2">
    <source>
        <dbReference type="Proteomes" id="UP000076863"/>
    </source>
</evidence>
<comment type="caution">
    <text evidence="1">The sequence shown here is derived from an EMBL/GenBank/DDBJ whole genome shotgun (WGS) entry which is preliminary data.</text>
</comment>
<name>A0A167GKC8_9HYPO</name>
<evidence type="ECO:0000313" key="1">
    <source>
        <dbReference type="EMBL" id="OAA46745.1"/>
    </source>
</evidence>
<dbReference type="EMBL" id="AZHA01000007">
    <property type="protein sequence ID" value="OAA46745.1"/>
    <property type="molecule type" value="Genomic_DNA"/>
</dbReference>
<dbReference type="Proteomes" id="UP000076863">
    <property type="component" value="Unassembled WGS sequence"/>
</dbReference>
<protein>
    <submittedName>
        <fullName evidence="1">Uncharacterized protein</fullName>
    </submittedName>
</protein>
<keyword evidence="2" id="KW-1185">Reference proteome</keyword>